<dbReference type="CDD" id="cd20739">
    <property type="entry name" value="PoNe_DUF637"/>
    <property type="match status" value="1"/>
</dbReference>
<dbReference type="Proteomes" id="UP000660675">
    <property type="component" value="Unassembled WGS sequence"/>
</dbReference>
<organism evidence="2 3">
    <name type="scientific">Streptomyces gelaticus</name>
    <dbReference type="NCBI Taxonomy" id="285446"/>
    <lineage>
        <taxon>Bacteria</taxon>
        <taxon>Bacillati</taxon>
        <taxon>Actinomycetota</taxon>
        <taxon>Actinomycetes</taxon>
        <taxon>Kitasatosporales</taxon>
        <taxon>Streptomycetaceae</taxon>
        <taxon>Streptomyces</taxon>
    </lineage>
</organism>
<name>A0ABQ2W9H0_9ACTN</name>
<accession>A0ABQ2W9H0</accession>
<feature type="region of interest" description="Disordered" evidence="1">
    <location>
        <begin position="460"/>
        <end position="626"/>
    </location>
</feature>
<keyword evidence="3" id="KW-1185">Reference proteome</keyword>
<protein>
    <submittedName>
        <fullName evidence="2">Uncharacterized protein</fullName>
    </submittedName>
</protein>
<comment type="caution">
    <text evidence="2">The sequence shown here is derived from an EMBL/GenBank/DDBJ whole genome shotgun (WGS) entry which is preliminary data.</text>
</comment>
<dbReference type="RefSeq" id="WP_189548092.1">
    <property type="nucleotide sequence ID" value="NZ_BMTF01000045.1"/>
</dbReference>
<evidence type="ECO:0000313" key="3">
    <source>
        <dbReference type="Proteomes" id="UP000660675"/>
    </source>
</evidence>
<reference evidence="3" key="1">
    <citation type="journal article" date="2019" name="Int. J. Syst. Evol. Microbiol.">
        <title>The Global Catalogue of Microorganisms (GCM) 10K type strain sequencing project: providing services to taxonomists for standard genome sequencing and annotation.</title>
        <authorList>
            <consortium name="The Broad Institute Genomics Platform"/>
            <consortium name="The Broad Institute Genome Sequencing Center for Infectious Disease"/>
            <person name="Wu L."/>
            <person name="Ma J."/>
        </authorList>
    </citation>
    <scope>NUCLEOTIDE SEQUENCE [LARGE SCALE GENOMIC DNA]</scope>
    <source>
        <strain evidence="3">JCM 4376</strain>
    </source>
</reference>
<dbReference type="InterPro" id="IPR049762">
    <property type="entry name" value="PoNe_dom"/>
</dbReference>
<gene>
    <name evidence="2" type="ORF">GCM10015535_67850</name>
</gene>
<dbReference type="EMBL" id="BMTF01000045">
    <property type="protein sequence ID" value="GGV97120.1"/>
    <property type="molecule type" value="Genomic_DNA"/>
</dbReference>
<sequence length="914" mass="95932">MSGPGPVDPVGIPVFTGDLALLDTKVTALSGHGAEVAEAAGDVHRSFGGLSAFYKAPEAEQLFATTAPVAATGAVLSSDLCVIAGALGTYSDDAFPLVEKLKELKRDAVAFRVKVDGDDEWREDGDLVEENNRRRNEIAEVWAAFQEVERACHAKIVALVGGTGLKTGDGSGKQGTYGYDAEALKQAKSLPWGEAVEESTPWWQVWEHAYDFGKGFLVDGVWGTLKGLGTLAGFEGGDAAKEAWTGLAKLATGLSPAAQLVLHVLPGDHSAWIRDSRTAVKETGKALIAWDQWGSNPSRAAGAVTFNVLTTVFTGGTGGAAAGAGKAGLAAKALSLTSKTARAVDPMTYVFKGAGAGLSKISDVMAGLKGMGKFEAPTINVDGAIALPEGAVHLPDGAIHLPSGSAVPDGAIKLPDGNIKLPEGTTAFPPGTVKLPGDGPSQFLDPDGNIYDAAGDITQHAKDAPTGKPDAGADVPKTDAPKVDAPATVGVPERELVGVGGRGGDDAIRLGSDISDPLRRGDDTPGGHTPDHAPGGHAGDHMPTNNLDNSPRDGRTDGPSGAGNSDGPPDTGSHTDGPGGGHHEPPSTGGGTHLPENPGTDGLDDAAHGADDAAQPTHPSGGRRLTAEEIKAKEDEFVRRANDPDKSWFDQYYRADGHRHSIHTKIDGVELPILAKDSDGSWISKNELPSAPSEIRYGRDPLTRDSTPVDHIDHLDDVARGRKVSVDLSNAERAHKAAPTEQTLAEVERARKQFIDHFDDQTSNNSGYSERLGEDAARLHVIPERLKGSVEQPLPKTPNGANMFDQLYRRPDGKLVIIEAKAPKSGLIWRRGKGFAAKFMVQQGTRHYLWTIIAEMEARPALSVTDAAGKVWTNADLVAELKPALRDGNLEYAMVKAVEGRGSYAGAVLEYFKI</sequence>
<evidence type="ECO:0000313" key="2">
    <source>
        <dbReference type="EMBL" id="GGV97120.1"/>
    </source>
</evidence>
<evidence type="ECO:0000256" key="1">
    <source>
        <dbReference type="SAM" id="MobiDB-lite"/>
    </source>
</evidence>
<feature type="compositionally biased region" description="Basic and acidic residues" evidence="1">
    <location>
        <begin position="516"/>
        <end position="531"/>
    </location>
</feature>
<proteinExistence type="predicted"/>